<gene>
    <name evidence="7" type="ORF">ZEAMMB73_Zm00001d026253</name>
</gene>
<dbReference type="PRINTS" id="PR00121">
    <property type="entry name" value="NAKATPASE"/>
</dbReference>
<dbReference type="InterPro" id="IPR001757">
    <property type="entry name" value="P_typ_ATPase"/>
</dbReference>
<proteinExistence type="predicted"/>
<evidence type="ECO:0000256" key="1">
    <source>
        <dbReference type="ARBA" id="ARBA00004127"/>
    </source>
</evidence>
<evidence type="ECO:0000256" key="2">
    <source>
        <dbReference type="ARBA" id="ARBA00022692"/>
    </source>
</evidence>
<protein>
    <submittedName>
        <fullName evidence="7">Calcium-transporting ATPase 9 plasma membrane-type</fullName>
    </submittedName>
</protein>
<dbReference type="EMBL" id="CM000786">
    <property type="protein sequence ID" value="AQK45920.1"/>
    <property type="molecule type" value="Genomic_DNA"/>
</dbReference>
<evidence type="ECO:0000256" key="6">
    <source>
        <dbReference type="ARBA" id="ARBA00023136"/>
    </source>
</evidence>
<sequence>MGVGQTIRGIVKIFTVAVTIVVVAVPEGLPLAVTLTLAFSMRKMMKDKALVRRLSACETMGSATTICSDKTGTLTLNQMTVVEAYFGGKKMDSPDNAQMLSADVTSLIVEGIAQNTSGSIFEPEQGGQEPEVTGSPTEKAILSWGLKLGMKFSETRSKSSILHVFPFNSEKKRGGVAVYLAGSEVHIHWKGAAEIILDSCTSWVDTGGSKHSMTPEKVAEFKKFIEDMAAASLRCVAFAYRTHEMDDVPDEDRREEWQLPEDNLIMLGIVGIKDPCRPGVRDSVRLCQAAGIKVRMVTGDNLQTARAIALECGILDDPNVSEPVIIEGKTFRALSDLEREDAAEKISVMGRSSPNDKLLLVKALRARGHVVAVTGDGTNDAPALHEADIGLSMGIQGTEVAKESSDIIILDDNFASVVRVR</sequence>
<dbReference type="SFLD" id="SFLDG00002">
    <property type="entry name" value="C1.7:_P-type_atpase_like"/>
    <property type="match status" value="1"/>
</dbReference>
<dbReference type="SFLD" id="SFLDF00027">
    <property type="entry name" value="p-type_atpase"/>
    <property type="match status" value="1"/>
</dbReference>
<dbReference type="FunFam" id="3.40.50.1000:FF:000011">
    <property type="entry name" value="Calcium-transporting ATPase"/>
    <property type="match status" value="1"/>
</dbReference>
<dbReference type="NCBIfam" id="TIGR01494">
    <property type="entry name" value="ATPase_P-type"/>
    <property type="match status" value="2"/>
</dbReference>
<dbReference type="GO" id="GO:0005524">
    <property type="term" value="F:ATP binding"/>
    <property type="evidence" value="ECO:0007669"/>
    <property type="project" value="InterPro"/>
</dbReference>
<dbReference type="PRINTS" id="PR00119">
    <property type="entry name" value="CATATPASE"/>
</dbReference>
<dbReference type="InterPro" id="IPR044492">
    <property type="entry name" value="P_typ_ATPase_HD_dom"/>
</dbReference>
<keyword evidence="4" id="KW-1278">Translocase</keyword>
<dbReference type="SUPFAM" id="SSF81660">
    <property type="entry name" value="Metal cation-transporting ATPase, ATP-binding domain N"/>
    <property type="match status" value="1"/>
</dbReference>
<keyword evidence="2" id="KW-0812">Transmembrane</keyword>
<keyword evidence="6" id="KW-0472">Membrane</keyword>
<evidence type="ECO:0000256" key="3">
    <source>
        <dbReference type="ARBA" id="ARBA00022842"/>
    </source>
</evidence>
<dbReference type="PROSITE" id="PS00154">
    <property type="entry name" value="ATPASE_E1_E2"/>
    <property type="match status" value="1"/>
</dbReference>
<dbReference type="InterPro" id="IPR036412">
    <property type="entry name" value="HAD-like_sf"/>
</dbReference>
<keyword evidence="3" id="KW-0460">Magnesium</keyword>
<dbReference type="Gene3D" id="3.40.50.1000">
    <property type="entry name" value="HAD superfamily/HAD-like"/>
    <property type="match status" value="1"/>
</dbReference>
<dbReference type="AlphaFoldDB" id="A0A1D6JDM7"/>
<dbReference type="InterPro" id="IPR023214">
    <property type="entry name" value="HAD_sf"/>
</dbReference>
<dbReference type="GO" id="GO:0016887">
    <property type="term" value="F:ATP hydrolysis activity"/>
    <property type="evidence" value="ECO:0007669"/>
    <property type="project" value="InterPro"/>
</dbReference>
<evidence type="ECO:0000256" key="4">
    <source>
        <dbReference type="ARBA" id="ARBA00022967"/>
    </source>
</evidence>
<reference evidence="7" key="1">
    <citation type="submission" date="2015-12" db="EMBL/GenBank/DDBJ databases">
        <title>Update maize B73 reference genome by single molecule sequencing technologies.</title>
        <authorList>
            <consortium name="Maize Genome Sequencing Project"/>
            <person name="Ware D."/>
        </authorList>
    </citation>
    <scope>NUCLEOTIDE SEQUENCE</scope>
    <source>
        <tissue evidence="7">Seedling</tissue>
    </source>
</reference>
<dbReference type="SUPFAM" id="SSF56784">
    <property type="entry name" value="HAD-like"/>
    <property type="match status" value="1"/>
</dbReference>
<dbReference type="SFLD" id="SFLDS00003">
    <property type="entry name" value="Haloacid_Dehalogenase"/>
    <property type="match status" value="1"/>
</dbReference>
<dbReference type="Gene3D" id="1.20.1110.10">
    <property type="entry name" value="Calcium-transporting ATPase, transmembrane domain"/>
    <property type="match status" value="1"/>
</dbReference>
<dbReference type="Gene3D" id="3.40.1110.10">
    <property type="entry name" value="Calcium-transporting ATPase, cytoplasmic domain N"/>
    <property type="match status" value="1"/>
</dbReference>
<dbReference type="GO" id="GO:0016020">
    <property type="term" value="C:membrane"/>
    <property type="evidence" value="ECO:0007669"/>
    <property type="project" value="InterPro"/>
</dbReference>
<name>A0A1D6JDM7_MAIZE</name>
<evidence type="ECO:0000256" key="5">
    <source>
        <dbReference type="ARBA" id="ARBA00022989"/>
    </source>
</evidence>
<dbReference type="InterPro" id="IPR023299">
    <property type="entry name" value="ATPase_P-typ_cyto_dom_N"/>
</dbReference>
<organism evidence="7">
    <name type="scientific">Zea mays</name>
    <name type="common">Maize</name>
    <dbReference type="NCBI Taxonomy" id="4577"/>
    <lineage>
        <taxon>Eukaryota</taxon>
        <taxon>Viridiplantae</taxon>
        <taxon>Streptophyta</taxon>
        <taxon>Embryophyta</taxon>
        <taxon>Tracheophyta</taxon>
        <taxon>Spermatophyta</taxon>
        <taxon>Magnoliopsida</taxon>
        <taxon>Liliopsida</taxon>
        <taxon>Poales</taxon>
        <taxon>Poaceae</taxon>
        <taxon>PACMAD clade</taxon>
        <taxon>Panicoideae</taxon>
        <taxon>Andropogonodae</taxon>
        <taxon>Andropogoneae</taxon>
        <taxon>Tripsacinae</taxon>
        <taxon>Zea</taxon>
    </lineage>
</organism>
<accession>A0A1D6JDM7</accession>
<dbReference type="PANTHER" id="PTHR24093">
    <property type="entry name" value="CATION TRANSPORTING ATPASE"/>
    <property type="match status" value="1"/>
</dbReference>
<keyword evidence="5" id="KW-1133">Transmembrane helix</keyword>
<comment type="subcellular location">
    <subcellularLocation>
        <location evidence="1">Endomembrane system</location>
        <topology evidence="1">Multi-pass membrane protein</topology>
    </subcellularLocation>
</comment>
<dbReference type="PANTHER" id="PTHR24093:SF369">
    <property type="entry name" value="CALCIUM-TRANSPORTING ATPASE"/>
    <property type="match status" value="1"/>
</dbReference>
<dbReference type="Pfam" id="PF13246">
    <property type="entry name" value="Cation_ATPase"/>
    <property type="match status" value="1"/>
</dbReference>
<dbReference type="SUPFAM" id="SSF81665">
    <property type="entry name" value="Calcium ATPase, transmembrane domain M"/>
    <property type="match status" value="1"/>
</dbReference>
<dbReference type="InterPro" id="IPR018303">
    <property type="entry name" value="ATPase_P-typ_P_site"/>
</dbReference>
<dbReference type="InterPro" id="IPR023298">
    <property type="entry name" value="ATPase_P-typ_TM_dom_sf"/>
</dbReference>
<evidence type="ECO:0000313" key="7">
    <source>
        <dbReference type="EMBL" id="AQK45920.1"/>
    </source>
</evidence>
<dbReference type="GO" id="GO:0012505">
    <property type="term" value="C:endomembrane system"/>
    <property type="evidence" value="ECO:0007669"/>
    <property type="project" value="UniProtKB-SubCell"/>
</dbReference>
<dbReference type="FunFam" id="3.40.1110.10:FF:000013">
    <property type="entry name" value="Calcium-transporting ATPase"/>
    <property type="match status" value="1"/>
</dbReference>